<feature type="region of interest" description="Disordered" evidence="1">
    <location>
        <begin position="1"/>
        <end position="171"/>
    </location>
</feature>
<feature type="compositionally biased region" description="Low complexity" evidence="1">
    <location>
        <begin position="67"/>
        <end position="92"/>
    </location>
</feature>
<proteinExistence type="predicted"/>
<organism evidence="2 3">
    <name type="scientific">Hericium alpestre</name>
    <dbReference type="NCBI Taxonomy" id="135208"/>
    <lineage>
        <taxon>Eukaryota</taxon>
        <taxon>Fungi</taxon>
        <taxon>Dikarya</taxon>
        <taxon>Basidiomycota</taxon>
        <taxon>Agaricomycotina</taxon>
        <taxon>Agaricomycetes</taxon>
        <taxon>Russulales</taxon>
        <taxon>Hericiaceae</taxon>
        <taxon>Hericium</taxon>
    </lineage>
</organism>
<protein>
    <submittedName>
        <fullName evidence="2">Uncharacterized protein</fullName>
    </submittedName>
</protein>
<evidence type="ECO:0000256" key="1">
    <source>
        <dbReference type="SAM" id="MobiDB-lite"/>
    </source>
</evidence>
<accession>A0A4Y9ZQV0</accession>
<reference evidence="2 3" key="1">
    <citation type="submission" date="2019-02" db="EMBL/GenBank/DDBJ databases">
        <title>Genome sequencing of the rare red list fungi Hericium alpestre (H. flagellum).</title>
        <authorList>
            <person name="Buettner E."/>
            <person name="Kellner H."/>
        </authorList>
    </citation>
    <scope>NUCLEOTIDE SEQUENCE [LARGE SCALE GENOMIC DNA]</scope>
    <source>
        <strain evidence="2 3">DSM 108284</strain>
    </source>
</reference>
<evidence type="ECO:0000313" key="3">
    <source>
        <dbReference type="Proteomes" id="UP000298061"/>
    </source>
</evidence>
<dbReference type="AlphaFoldDB" id="A0A4Y9ZQV0"/>
<dbReference type="STRING" id="135208.A0A4Y9ZQV0"/>
<comment type="caution">
    <text evidence="2">The sequence shown here is derived from an EMBL/GenBank/DDBJ whole genome shotgun (WGS) entry which is preliminary data.</text>
</comment>
<dbReference type="Proteomes" id="UP000298061">
    <property type="component" value="Unassembled WGS sequence"/>
</dbReference>
<feature type="non-terminal residue" evidence="2">
    <location>
        <position position="309"/>
    </location>
</feature>
<feature type="compositionally biased region" description="Low complexity" evidence="1">
    <location>
        <begin position="119"/>
        <end position="133"/>
    </location>
</feature>
<keyword evidence="3" id="KW-1185">Reference proteome</keyword>
<sequence>MLASKSSLTDLKDWVIDDGPAPPLQSRQTSKLEDLIASRQDEYTNGEKSNGPSPSFKTKSPPPRPPTGSKRVLPPHISHSSSPSPRPSFSAPLINFDSPQANPWGKPGNAPPLPPRKMSTSSLRSASTPSLSPIVPSTSGKGKDLPSPLLKPPDADHTYPPNVSKLSLNTARGHAPASSISSFHSVSLSSDGGGDHDRLASISMQTPVDDKDKEWTDGDSLDESFENVSTSSFVPSLSITQYMQGFATYLLADPHADPLHFFRDDLDYHRLAPSSSPTATSYTRLAQPACIRSDIAQLYNFCIDVTALA</sequence>
<gene>
    <name evidence="2" type="ORF">EWM64_g7801</name>
</gene>
<dbReference type="OrthoDB" id="10045710at2759"/>
<feature type="compositionally biased region" description="Basic and acidic residues" evidence="1">
    <location>
        <begin position="30"/>
        <end position="42"/>
    </location>
</feature>
<dbReference type="EMBL" id="SFCI01001280">
    <property type="protein sequence ID" value="TFY76211.1"/>
    <property type="molecule type" value="Genomic_DNA"/>
</dbReference>
<name>A0A4Y9ZQV0_9AGAM</name>
<evidence type="ECO:0000313" key="2">
    <source>
        <dbReference type="EMBL" id="TFY76211.1"/>
    </source>
</evidence>